<organism evidence="8 9">
    <name type="scientific">Candidatus Megaera venefica</name>
    <dbReference type="NCBI Taxonomy" id="2055910"/>
    <lineage>
        <taxon>Bacteria</taxon>
        <taxon>Pseudomonadati</taxon>
        <taxon>Pseudomonadota</taxon>
        <taxon>Alphaproteobacteria</taxon>
        <taxon>Rickettsiales</taxon>
        <taxon>Rickettsiaceae</taxon>
        <taxon>Candidatus Megaera</taxon>
    </lineage>
</organism>
<keyword evidence="8" id="KW-0378">Hydrolase</keyword>
<name>A0ABU5NAG7_9RICK</name>
<gene>
    <name evidence="8" type="ORF">Megvenef_00066</name>
</gene>
<comment type="subunit">
    <text evidence="6">HflC and HflK may interact to form a multimeric complex.</text>
</comment>
<keyword evidence="8" id="KW-0645">Protease</keyword>
<evidence type="ECO:0000256" key="1">
    <source>
        <dbReference type="ARBA" id="ARBA00004167"/>
    </source>
</evidence>
<dbReference type="InterPro" id="IPR001107">
    <property type="entry name" value="Band_7"/>
</dbReference>
<evidence type="ECO:0000256" key="3">
    <source>
        <dbReference type="ARBA" id="ARBA00022692"/>
    </source>
</evidence>
<dbReference type="InterPro" id="IPR050710">
    <property type="entry name" value="Band7/mec-2_domain"/>
</dbReference>
<reference evidence="8 9" key="1">
    <citation type="submission" date="2023-03" db="EMBL/GenBank/DDBJ databases">
        <title>Host association and intracellularity evolved multiple times independently in the Rickettsiales.</title>
        <authorList>
            <person name="Castelli M."/>
            <person name="Nardi T."/>
            <person name="Gammuto L."/>
            <person name="Bellinzona G."/>
            <person name="Sabaneyeva E."/>
            <person name="Potekhin A."/>
            <person name="Serra V."/>
            <person name="Petroni G."/>
            <person name="Sassera D."/>
        </authorList>
    </citation>
    <scope>NUCLEOTIDE SEQUENCE [LARGE SCALE GENOMIC DNA]</scope>
    <source>
        <strain evidence="8 9">Sr 2-6</strain>
    </source>
</reference>
<evidence type="ECO:0000256" key="4">
    <source>
        <dbReference type="ARBA" id="ARBA00022989"/>
    </source>
</evidence>
<feature type="domain" description="Band 7" evidence="7">
    <location>
        <begin position="61"/>
        <end position="243"/>
    </location>
</feature>
<dbReference type="SUPFAM" id="SSF117892">
    <property type="entry name" value="Band 7/SPFH domain"/>
    <property type="match status" value="1"/>
</dbReference>
<dbReference type="RefSeq" id="WP_322776021.1">
    <property type="nucleotide sequence ID" value="NZ_JARJFB010000002.1"/>
</dbReference>
<evidence type="ECO:0000313" key="8">
    <source>
        <dbReference type="EMBL" id="MEA0970117.1"/>
    </source>
</evidence>
<comment type="caution">
    <text evidence="8">The sequence shown here is derived from an EMBL/GenBank/DDBJ whole genome shotgun (WGS) entry which is preliminary data.</text>
</comment>
<dbReference type="CDD" id="cd03404">
    <property type="entry name" value="SPFH_HflK"/>
    <property type="match status" value="1"/>
</dbReference>
<dbReference type="GO" id="GO:0006508">
    <property type="term" value="P:proteolysis"/>
    <property type="evidence" value="ECO:0007669"/>
    <property type="project" value="UniProtKB-KW"/>
</dbReference>
<evidence type="ECO:0000313" key="9">
    <source>
        <dbReference type="Proteomes" id="UP001291687"/>
    </source>
</evidence>
<comment type="subcellular location">
    <subcellularLocation>
        <location evidence="1">Membrane</location>
        <topology evidence="1">Single-pass membrane protein</topology>
    </subcellularLocation>
</comment>
<accession>A0ABU5NAG7</accession>
<comment type="similarity">
    <text evidence="2 6">Belongs to the band 7/mec-2 family. HflK subfamily.</text>
</comment>
<dbReference type="PANTHER" id="PTHR43327:SF2">
    <property type="entry name" value="MODULATOR OF FTSH PROTEASE HFLK"/>
    <property type="match status" value="1"/>
</dbReference>
<evidence type="ECO:0000259" key="7">
    <source>
        <dbReference type="SMART" id="SM00244"/>
    </source>
</evidence>
<feature type="transmembrane region" description="Helical" evidence="6">
    <location>
        <begin position="38"/>
        <end position="59"/>
    </location>
</feature>
<dbReference type="NCBIfam" id="TIGR01933">
    <property type="entry name" value="hflK"/>
    <property type="match status" value="1"/>
</dbReference>
<proteinExistence type="inferred from homology"/>
<dbReference type="InterPro" id="IPR036013">
    <property type="entry name" value="Band_7/SPFH_dom_sf"/>
</dbReference>
<dbReference type="GO" id="GO:0008233">
    <property type="term" value="F:peptidase activity"/>
    <property type="evidence" value="ECO:0007669"/>
    <property type="project" value="UniProtKB-KW"/>
</dbReference>
<dbReference type="InterPro" id="IPR010201">
    <property type="entry name" value="HflK"/>
</dbReference>
<keyword evidence="5 6" id="KW-0472">Membrane</keyword>
<keyword evidence="9" id="KW-1185">Reference proteome</keyword>
<dbReference type="PANTHER" id="PTHR43327">
    <property type="entry name" value="STOMATIN-LIKE PROTEIN 2, MITOCHONDRIAL"/>
    <property type="match status" value="1"/>
</dbReference>
<evidence type="ECO:0000256" key="6">
    <source>
        <dbReference type="RuleBase" id="RU364113"/>
    </source>
</evidence>
<evidence type="ECO:0000256" key="2">
    <source>
        <dbReference type="ARBA" id="ARBA00006971"/>
    </source>
</evidence>
<protein>
    <recommendedName>
        <fullName evidence="6">Protein HflK</fullName>
    </recommendedName>
</protein>
<dbReference type="Gene3D" id="3.30.479.30">
    <property type="entry name" value="Band 7 domain"/>
    <property type="match status" value="1"/>
</dbReference>
<dbReference type="Proteomes" id="UP001291687">
    <property type="component" value="Unassembled WGS sequence"/>
</dbReference>
<dbReference type="SMART" id="SM00244">
    <property type="entry name" value="PHB"/>
    <property type="match status" value="1"/>
</dbReference>
<sequence>MINKIYGQIFKKSPWDNFEQEDNVFTKKRKDQFNLNNFQFNFSAKTVVAIAAIIFALWLGSGVYEIEEGEQAIVVRFGKFNRVGYAGLNYHLPSPIEMIIREKVDQSRRVEVGYRSTGRARIGGAVSATDVKAESIMLTGDENIIGLHVDVMWHINDLSKYVFNIVDPQETVKAAAQSAIREVIGNTPISAVLSNKKQMIADKVEQLMQHILDQYESGVMIEQVKLLRAEPPEEVIAAYRDVQTAKADKEKVINESEAYKNDVLPRARGESEKIVQEAEGYRAEVISKAEGDSARFDAVYNQYYANKEVTRSRLYLETIESILQDSDKVIMGGEGMLPHMSVQQKDSLENK</sequence>
<dbReference type="EMBL" id="JARJFB010000002">
    <property type="protein sequence ID" value="MEA0970117.1"/>
    <property type="molecule type" value="Genomic_DNA"/>
</dbReference>
<keyword evidence="3 6" id="KW-0812">Transmembrane</keyword>
<evidence type="ECO:0000256" key="5">
    <source>
        <dbReference type="ARBA" id="ARBA00023136"/>
    </source>
</evidence>
<dbReference type="Pfam" id="PF01145">
    <property type="entry name" value="Band_7"/>
    <property type="match status" value="1"/>
</dbReference>
<keyword evidence="4 6" id="KW-1133">Transmembrane helix</keyword>
<comment type="function">
    <text evidence="6">HflC and HflK could encode or regulate a protease.</text>
</comment>